<dbReference type="AlphaFoldDB" id="A0A6I9WJA3"/>
<evidence type="ECO:0000313" key="14">
    <source>
        <dbReference type="Proteomes" id="UP000504615"/>
    </source>
</evidence>
<keyword evidence="11" id="KW-0408">Iron</keyword>
<dbReference type="PANTHER" id="PTHR24291:SF189">
    <property type="entry name" value="CYTOCHROME P450 4C3-RELATED"/>
    <property type="match status" value="1"/>
</dbReference>
<evidence type="ECO:0000256" key="3">
    <source>
        <dbReference type="ARBA" id="ARBA00004174"/>
    </source>
</evidence>
<evidence type="ECO:0000256" key="5">
    <source>
        <dbReference type="ARBA" id="ARBA00010617"/>
    </source>
</evidence>
<evidence type="ECO:0000256" key="7">
    <source>
        <dbReference type="ARBA" id="ARBA00022723"/>
    </source>
</evidence>
<dbReference type="Pfam" id="PF00067">
    <property type="entry name" value="p450"/>
    <property type="match status" value="1"/>
</dbReference>
<dbReference type="InterPro" id="IPR001128">
    <property type="entry name" value="Cyt_P450"/>
</dbReference>
<evidence type="ECO:0000256" key="11">
    <source>
        <dbReference type="ARBA" id="ARBA00023004"/>
    </source>
</evidence>
<dbReference type="Proteomes" id="UP000504615">
    <property type="component" value="Unplaced"/>
</dbReference>
<dbReference type="GO" id="GO:0016705">
    <property type="term" value="F:oxidoreductase activity, acting on paired donors, with incorporation or reduction of molecular oxygen"/>
    <property type="evidence" value="ECO:0007669"/>
    <property type="project" value="InterPro"/>
</dbReference>
<dbReference type="GO" id="GO:0004497">
    <property type="term" value="F:monooxygenase activity"/>
    <property type="evidence" value="ECO:0007669"/>
    <property type="project" value="UniProtKB-KW"/>
</dbReference>
<keyword evidence="10" id="KW-0560">Oxidoreductase</keyword>
<evidence type="ECO:0000256" key="6">
    <source>
        <dbReference type="ARBA" id="ARBA00022617"/>
    </source>
</evidence>
<dbReference type="RefSeq" id="XP_011631819.2">
    <property type="nucleotide sequence ID" value="XM_011633517.2"/>
</dbReference>
<keyword evidence="7" id="KW-0479">Metal-binding</keyword>
<keyword evidence="6" id="KW-0349">Heme</keyword>
<keyword evidence="14" id="KW-1185">Reference proteome</keyword>
<accession>A0A6I9WJA3</accession>
<evidence type="ECO:0000256" key="1">
    <source>
        <dbReference type="ARBA" id="ARBA00001971"/>
    </source>
</evidence>
<evidence type="ECO:0000256" key="8">
    <source>
        <dbReference type="ARBA" id="ARBA00022824"/>
    </source>
</evidence>
<dbReference type="SUPFAM" id="SSF48264">
    <property type="entry name" value="Cytochrome P450"/>
    <property type="match status" value="1"/>
</dbReference>
<dbReference type="Gene3D" id="1.10.630.10">
    <property type="entry name" value="Cytochrome P450"/>
    <property type="match status" value="1"/>
</dbReference>
<dbReference type="GO" id="GO:0020037">
    <property type="term" value="F:heme binding"/>
    <property type="evidence" value="ECO:0007669"/>
    <property type="project" value="InterPro"/>
</dbReference>
<keyword evidence="9" id="KW-0492">Microsome</keyword>
<evidence type="ECO:0000256" key="12">
    <source>
        <dbReference type="ARBA" id="ARBA00023033"/>
    </source>
</evidence>
<dbReference type="GO" id="GO:0005789">
    <property type="term" value="C:endoplasmic reticulum membrane"/>
    <property type="evidence" value="ECO:0007669"/>
    <property type="project" value="UniProtKB-SubCell"/>
</dbReference>
<gene>
    <name evidence="15" type="primary">LOC105423670</name>
</gene>
<sequence length="198" mass="23995">NIWKLQFTLFDKYYPIFKIWFFYKPFVCIRHPDDIEYVRIMKLCTMEYSSSFLLFNKLQFIFVSRCIVSVLDAKWQSRRKLLNPTFHFAILQQFVDVFVKQSEDMTNSLKNTDDHIVNDLMFFISEYTLNTICETGMSTSPHKLGSLQQYRNAVHQMLELIFYRTIRPWLHYDWIFAFTPKGRQQMKHLKIIHGFSQK</sequence>
<feature type="non-terminal residue" evidence="15">
    <location>
        <position position="198"/>
    </location>
</feature>
<evidence type="ECO:0000256" key="9">
    <source>
        <dbReference type="ARBA" id="ARBA00022848"/>
    </source>
</evidence>
<name>A0A6I9WJA3_9HYME</name>
<evidence type="ECO:0000256" key="4">
    <source>
        <dbReference type="ARBA" id="ARBA00004406"/>
    </source>
</evidence>
<keyword evidence="12" id="KW-0503">Monooxygenase</keyword>
<keyword evidence="13" id="KW-0472">Membrane</keyword>
<evidence type="ECO:0000256" key="2">
    <source>
        <dbReference type="ARBA" id="ARBA00003690"/>
    </source>
</evidence>
<dbReference type="KEGG" id="pbar:105423670"/>
<comment type="function">
    <text evidence="2">May be involved in the metabolism of insect hormones and in the breakdown of synthetic insecticides.</text>
</comment>
<comment type="subcellular location">
    <subcellularLocation>
        <location evidence="4">Endoplasmic reticulum membrane</location>
        <topology evidence="4">Peripheral membrane protein</topology>
    </subcellularLocation>
    <subcellularLocation>
        <location evidence="3">Microsome membrane</location>
        <topology evidence="3">Peripheral membrane protein</topology>
    </subcellularLocation>
</comment>
<dbReference type="GO" id="GO:0005506">
    <property type="term" value="F:iron ion binding"/>
    <property type="evidence" value="ECO:0007669"/>
    <property type="project" value="InterPro"/>
</dbReference>
<evidence type="ECO:0000256" key="13">
    <source>
        <dbReference type="ARBA" id="ARBA00023136"/>
    </source>
</evidence>
<dbReference type="InterPro" id="IPR036396">
    <property type="entry name" value="Cyt_P450_sf"/>
</dbReference>
<evidence type="ECO:0000256" key="10">
    <source>
        <dbReference type="ARBA" id="ARBA00023002"/>
    </source>
</evidence>
<organism evidence="14 15">
    <name type="scientific">Pogonomyrmex barbatus</name>
    <name type="common">red harvester ant</name>
    <dbReference type="NCBI Taxonomy" id="144034"/>
    <lineage>
        <taxon>Eukaryota</taxon>
        <taxon>Metazoa</taxon>
        <taxon>Ecdysozoa</taxon>
        <taxon>Arthropoda</taxon>
        <taxon>Hexapoda</taxon>
        <taxon>Insecta</taxon>
        <taxon>Pterygota</taxon>
        <taxon>Neoptera</taxon>
        <taxon>Endopterygota</taxon>
        <taxon>Hymenoptera</taxon>
        <taxon>Apocrita</taxon>
        <taxon>Aculeata</taxon>
        <taxon>Formicoidea</taxon>
        <taxon>Formicidae</taxon>
        <taxon>Myrmicinae</taxon>
        <taxon>Pogonomyrmex</taxon>
    </lineage>
</organism>
<feature type="non-terminal residue" evidence="15">
    <location>
        <position position="1"/>
    </location>
</feature>
<evidence type="ECO:0000313" key="15">
    <source>
        <dbReference type="RefSeq" id="XP_011631819.2"/>
    </source>
</evidence>
<reference evidence="15" key="1">
    <citation type="submission" date="2025-08" db="UniProtKB">
        <authorList>
            <consortium name="RefSeq"/>
        </authorList>
    </citation>
    <scope>IDENTIFICATION</scope>
</reference>
<comment type="cofactor">
    <cofactor evidence="1">
        <name>heme</name>
        <dbReference type="ChEBI" id="CHEBI:30413"/>
    </cofactor>
</comment>
<dbReference type="InterPro" id="IPR050196">
    <property type="entry name" value="Cytochrome_P450_Monoox"/>
</dbReference>
<proteinExistence type="inferred from homology"/>
<dbReference type="PANTHER" id="PTHR24291">
    <property type="entry name" value="CYTOCHROME P450 FAMILY 4"/>
    <property type="match status" value="1"/>
</dbReference>
<dbReference type="GeneID" id="105423670"/>
<protein>
    <submittedName>
        <fullName evidence="15">Cytochrome P450 4C1-like</fullName>
    </submittedName>
</protein>
<dbReference type="OrthoDB" id="1470350at2759"/>
<comment type="similarity">
    <text evidence="5">Belongs to the cytochrome P450 family.</text>
</comment>
<keyword evidence="8" id="KW-0256">Endoplasmic reticulum</keyword>